<keyword evidence="2" id="KW-1185">Reference proteome</keyword>
<dbReference type="EMBL" id="CM020620">
    <property type="protein sequence ID" value="KAK1869098.1"/>
    <property type="molecule type" value="Genomic_DNA"/>
</dbReference>
<evidence type="ECO:0000313" key="1">
    <source>
        <dbReference type="EMBL" id="KAK1869098.1"/>
    </source>
</evidence>
<sequence length="519" mass="51067">MPRDGAANAFLATLLPKLPVIDALFRPLAVDAAAAAAAAVGAVDGAAVGGGDVVGGGLSTAGPPTVVRRRCLYASAATVAGAAAHGSGLCNGSRAAPTSLRPAVLLPEVVRHAPPSGLVKAIVARLLPHRLDAPSLGGSGGGSGGDGGGRAVAPPVPAREWPRALYGGDIRRAGDGATTCYRSVVAAPRRLPPPDALVGALTFFASNRLSRTPPPPPPPPCVVPVTLLQPHEAVAGDEGGGGRQWDTWEAGRGLGATGGTGGSGGGGGGAVGFPPALANAEALITALHARARSSVNARRLRGGVTLRVRVVRPGGVPTRELMAALQRARVVLAPHDPTVAAALFLRPGATLVEVAPFAYYGGGVAALAGSLGVTYRRVVAPPDTPTFRACVAAVAADGWGDAGPPAGVDVPAAAAALLAAWDAAADAYAGYGKVDGLRLDLGVGAATTAGGGDAGDRVRLPRERDCARGQRLAPDPAAVAATVVAAAVEPAGAARLPAAVGRNATAAAVGWGRAERLGR</sequence>
<comment type="caution">
    <text evidence="1">The sequence shown here is derived from an EMBL/GenBank/DDBJ whole genome shotgun (WGS) entry which is preliminary data.</text>
</comment>
<reference evidence="1" key="1">
    <citation type="submission" date="2019-11" db="EMBL/GenBank/DDBJ databases">
        <title>Nori genome reveals adaptations in red seaweeds to the harsh intertidal environment.</title>
        <authorList>
            <person name="Wang D."/>
            <person name="Mao Y."/>
        </authorList>
    </citation>
    <scope>NUCLEOTIDE SEQUENCE</scope>
    <source>
        <tissue evidence="1">Gametophyte</tissue>
    </source>
</reference>
<name>A0ACC3CGV2_PYRYE</name>
<protein>
    <submittedName>
        <fullName evidence="1">Uncharacterized protein</fullName>
    </submittedName>
</protein>
<dbReference type="Proteomes" id="UP000798662">
    <property type="component" value="Chromosome 3"/>
</dbReference>
<organism evidence="1 2">
    <name type="scientific">Pyropia yezoensis</name>
    <name type="common">Susabi-nori</name>
    <name type="synonym">Porphyra yezoensis</name>
    <dbReference type="NCBI Taxonomy" id="2788"/>
    <lineage>
        <taxon>Eukaryota</taxon>
        <taxon>Rhodophyta</taxon>
        <taxon>Bangiophyceae</taxon>
        <taxon>Bangiales</taxon>
        <taxon>Bangiaceae</taxon>
        <taxon>Pyropia</taxon>
    </lineage>
</organism>
<evidence type="ECO:0000313" key="2">
    <source>
        <dbReference type="Proteomes" id="UP000798662"/>
    </source>
</evidence>
<gene>
    <name evidence="1" type="ORF">I4F81_011580</name>
</gene>
<accession>A0ACC3CGV2</accession>
<proteinExistence type="predicted"/>